<dbReference type="InterPro" id="IPR029787">
    <property type="entry name" value="Nucleotide_cyclase"/>
</dbReference>
<dbReference type="GO" id="GO:0071111">
    <property type="term" value="F:cyclic-guanylate-specific phosphodiesterase activity"/>
    <property type="evidence" value="ECO:0007669"/>
    <property type="project" value="InterPro"/>
</dbReference>
<proteinExistence type="predicted"/>
<evidence type="ECO:0000313" key="5">
    <source>
        <dbReference type="Proteomes" id="UP000562027"/>
    </source>
</evidence>
<feature type="domain" description="HAMP" evidence="2">
    <location>
        <begin position="170"/>
        <end position="221"/>
    </location>
</feature>
<reference evidence="4 5" key="1">
    <citation type="submission" date="2020-08" db="EMBL/GenBank/DDBJ databases">
        <title>Functional genomics of gut bacteria from endangered species of beetles.</title>
        <authorList>
            <person name="Carlos-Shanley C."/>
        </authorList>
    </citation>
    <scope>NUCLEOTIDE SEQUENCE [LARGE SCALE GENOMIC DNA]</scope>
    <source>
        <strain evidence="4 5">S00239</strain>
    </source>
</reference>
<dbReference type="InterPro" id="IPR050706">
    <property type="entry name" value="Cyclic-di-GMP_PDE-like"/>
</dbReference>
<dbReference type="PROSITE" id="PS50885">
    <property type="entry name" value="HAMP"/>
    <property type="match status" value="1"/>
</dbReference>
<sequence length="644" mass="68701">MSLMRQVWLLVLGVVLLSLSASVAVSTASVRILLQTQLQIKNSDNAQALALVLSQQQGDAVLMELQISALFDTGYYQSVVLRGADGKALLERRATPRASLAPAWFVALAPIAARPGLAQVSNGWNAIGSVEVLSQSAYAHDELWASSTRIALVLVCIGGLAGLGALSVLRRIRQPLDAVAAQARAVVDDSFNLLPESGVPELQGLTQAMNTMVLRVKTMFEAQAEQLRALRLQAHCDPLTGMSSRKHFMAELDSALRRDEGPSHAGLLLLRLRDLGGLNQRLGHPVVDQILLALAQALKAYPEQVRGCLGGRLNGSDFALWLPAPDVAADTARALAEALRASLPAFGGGIQLALSAVELPREQALAHWFGEADAALARAESQGGFAVEAVAPLAQASSEATLLALGERVWRHQIIAAIKDKRAHLGAYPVLDRAGQLLHLECPLQLQLEPGGAYESATRWLPLALRSRLTAEVDLLAVGLALEAIARDGQQRCVNLAPASLLDGSFVARLREIVFHEPQAARKLGLELAESAAVQHFDLLIELGRQLRPLGVKLGLEHAGAGLAQVERLYQAGLDYVKLDVAVVSGVSGDAARAAFVRGMLVMLRSLALKVYAEGLVDEMDVQALWDCDLDGVTGPWATAQKIS</sequence>
<name>A0A840LFG5_9BURK</name>
<dbReference type="Gene3D" id="3.30.110.200">
    <property type="match status" value="1"/>
</dbReference>
<evidence type="ECO:0000259" key="1">
    <source>
        <dbReference type="PROSITE" id="PS50883"/>
    </source>
</evidence>
<dbReference type="Pfam" id="PF00990">
    <property type="entry name" value="GGDEF"/>
    <property type="match status" value="1"/>
</dbReference>
<dbReference type="PROSITE" id="PS50887">
    <property type="entry name" value="GGDEF"/>
    <property type="match status" value="1"/>
</dbReference>
<dbReference type="Pfam" id="PF00563">
    <property type="entry name" value="EAL"/>
    <property type="match status" value="1"/>
</dbReference>
<organism evidence="4 5">
    <name type="scientific">Roseateles oligotrophus</name>
    <dbReference type="NCBI Taxonomy" id="1769250"/>
    <lineage>
        <taxon>Bacteria</taxon>
        <taxon>Pseudomonadati</taxon>
        <taxon>Pseudomonadota</taxon>
        <taxon>Betaproteobacteria</taxon>
        <taxon>Burkholderiales</taxon>
        <taxon>Sphaerotilaceae</taxon>
        <taxon>Roseateles</taxon>
    </lineage>
</organism>
<dbReference type="InterPro" id="IPR043128">
    <property type="entry name" value="Rev_trsase/Diguanyl_cyclase"/>
</dbReference>
<dbReference type="Pfam" id="PF16448">
    <property type="entry name" value="LapD_MoxY_N"/>
    <property type="match status" value="1"/>
</dbReference>
<dbReference type="CDD" id="cd01948">
    <property type="entry name" value="EAL"/>
    <property type="match status" value="1"/>
</dbReference>
<accession>A0A840LFG5</accession>
<comment type="caution">
    <text evidence="4">The sequence shown here is derived from an EMBL/GenBank/DDBJ whole genome shotgun (WGS) entry which is preliminary data.</text>
</comment>
<dbReference type="InterPro" id="IPR042461">
    <property type="entry name" value="LapD_MoxY_peri_C"/>
</dbReference>
<dbReference type="GO" id="GO:0007165">
    <property type="term" value="P:signal transduction"/>
    <property type="evidence" value="ECO:0007669"/>
    <property type="project" value="InterPro"/>
</dbReference>
<gene>
    <name evidence="4" type="ORF">HNP55_003933</name>
</gene>
<dbReference type="SUPFAM" id="SSF141868">
    <property type="entry name" value="EAL domain-like"/>
    <property type="match status" value="1"/>
</dbReference>
<dbReference type="PANTHER" id="PTHR33121:SF79">
    <property type="entry name" value="CYCLIC DI-GMP PHOSPHODIESTERASE PDED-RELATED"/>
    <property type="match status" value="1"/>
</dbReference>
<dbReference type="PANTHER" id="PTHR33121">
    <property type="entry name" value="CYCLIC DI-GMP PHOSPHODIESTERASE PDEF"/>
    <property type="match status" value="1"/>
</dbReference>
<dbReference type="InterPro" id="IPR032244">
    <property type="entry name" value="LapD_MoxY_N"/>
</dbReference>
<dbReference type="InterPro" id="IPR035919">
    <property type="entry name" value="EAL_sf"/>
</dbReference>
<dbReference type="InterPro" id="IPR001633">
    <property type="entry name" value="EAL_dom"/>
</dbReference>
<keyword evidence="5" id="KW-1185">Reference proteome</keyword>
<feature type="domain" description="GGDEF" evidence="3">
    <location>
        <begin position="263"/>
        <end position="392"/>
    </location>
</feature>
<dbReference type="RefSeq" id="WP_184303328.1">
    <property type="nucleotide sequence ID" value="NZ_JACHLP010000009.1"/>
</dbReference>
<evidence type="ECO:0000259" key="3">
    <source>
        <dbReference type="PROSITE" id="PS50887"/>
    </source>
</evidence>
<dbReference type="GO" id="GO:0016020">
    <property type="term" value="C:membrane"/>
    <property type="evidence" value="ECO:0007669"/>
    <property type="project" value="InterPro"/>
</dbReference>
<dbReference type="EMBL" id="JACHLP010000009">
    <property type="protein sequence ID" value="MBB4845383.1"/>
    <property type="molecule type" value="Genomic_DNA"/>
</dbReference>
<dbReference type="InterPro" id="IPR003660">
    <property type="entry name" value="HAMP_dom"/>
</dbReference>
<dbReference type="AlphaFoldDB" id="A0A840LFG5"/>
<dbReference type="SUPFAM" id="SSF55073">
    <property type="entry name" value="Nucleotide cyclase"/>
    <property type="match status" value="1"/>
</dbReference>
<dbReference type="PROSITE" id="PS50883">
    <property type="entry name" value="EAL"/>
    <property type="match status" value="1"/>
</dbReference>
<dbReference type="SMART" id="SM00052">
    <property type="entry name" value="EAL"/>
    <property type="match status" value="1"/>
</dbReference>
<dbReference type="Proteomes" id="UP000562027">
    <property type="component" value="Unassembled WGS sequence"/>
</dbReference>
<dbReference type="Gene3D" id="6.20.270.20">
    <property type="entry name" value="LapD/MoxY periplasmic domain"/>
    <property type="match status" value="1"/>
</dbReference>
<dbReference type="Gene3D" id="3.20.20.450">
    <property type="entry name" value="EAL domain"/>
    <property type="match status" value="1"/>
</dbReference>
<dbReference type="SMART" id="SM00267">
    <property type="entry name" value="GGDEF"/>
    <property type="match status" value="1"/>
</dbReference>
<feature type="domain" description="EAL" evidence="1">
    <location>
        <begin position="407"/>
        <end position="644"/>
    </location>
</feature>
<protein>
    <submittedName>
        <fullName evidence="4">Putative signal transduction protein with EAL and GGDEF domain</fullName>
    </submittedName>
</protein>
<dbReference type="InterPro" id="IPR000160">
    <property type="entry name" value="GGDEF_dom"/>
</dbReference>
<evidence type="ECO:0000259" key="2">
    <source>
        <dbReference type="PROSITE" id="PS50885"/>
    </source>
</evidence>
<dbReference type="Gene3D" id="3.30.70.270">
    <property type="match status" value="1"/>
</dbReference>
<evidence type="ECO:0000313" key="4">
    <source>
        <dbReference type="EMBL" id="MBB4845383.1"/>
    </source>
</evidence>